<proteinExistence type="inferred from homology"/>
<evidence type="ECO:0000313" key="8">
    <source>
        <dbReference type="Proteomes" id="UP000001882"/>
    </source>
</evidence>
<dbReference type="Gene3D" id="2.60.40.2030">
    <property type="match status" value="4"/>
</dbReference>
<dbReference type="InterPro" id="IPR008964">
    <property type="entry name" value="Invasin/intimin_cell_adhesion"/>
</dbReference>
<evidence type="ECO:0000256" key="4">
    <source>
        <dbReference type="ARBA" id="ARBA00022837"/>
    </source>
</evidence>
<dbReference type="GO" id="GO:0001965">
    <property type="term" value="F:G-protein alpha-subunit binding"/>
    <property type="evidence" value="ECO:0007669"/>
    <property type="project" value="TreeGrafter"/>
</dbReference>
<evidence type="ECO:0000256" key="3">
    <source>
        <dbReference type="ARBA" id="ARBA00022737"/>
    </source>
</evidence>
<dbReference type="Gene3D" id="2.60.40.10">
    <property type="entry name" value="Immunoglobulins"/>
    <property type="match status" value="4"/>
</dbReference>
<dbReference type="Proteomes" id="UP000001882">
    <property type="component" value="Chromosome"/>
</dbReference>
<feature type="domain" description="Big-1" evidence="6">
    <location>
        <begin position="841"/>
        <end position="939"/>
    </location>
</feature>
<feature type="domain" description="Big-1" evidence="6">
    <location>
        <begin position="951"/>
        <end position="1038"/>
    </location>
</feature>
<dbReference type="eggNOG" id="arCOG02488">
    <property type="taxonomic scope" value="Archaea"/>
</dbReference>
<dbReference type="SUPFAM" id="SSF141072">
    <property type="entry name" value="CalX-like"/>
    <property type="match status" value="5"/>
</dbReference>
<dbReference type="GO" id="GO:0016020">
    <property type="term" value="C:membrane"/>
    <property type="evidence" value="ECO:0007669"/>
    <property type="project" value="InterPro"/>
</dbReference>
<dbReference type="GO" id="GO:0005737">
    <property type="term" value="C:cytoplasm"/>
    <property type="evidence" value="ECO:0007669"/>
    <property type="project" value="TreeGrafter"/>
</dbReference>
<keyword evidence="2" id="KW-0732">Signal</keyword>
<dbReference type="RefSeq" id="WP_012899077.1">
    <property type="nucleotide sequence ID" value="NC_013665.1"/>
</dbReference>
<evidence type="ECO:0000313" key="7">
    <source>
        <dbReference type="EMBL" id="BAI60397.1"/>
    </source>
</evidence>
<comment type="similarity">
    <text evidence="1">Belongs to the intimin/invasin family.</text>
</comment>
<dbReference type="PANTHER" id="PTHR46682:SF1">
    <property type="entry name" value="ADHESION G-PROTEIN COUPLED RECEPTOR V1"/>
    <property type="match status" value="1"/>
</dbReference>
<dbReference type="InterPro" id="IPR026919">
    <property type="entry name" value="ADGRV1"/>
</dbReference>
<keyword evidence="5" id="KW-1133">Transmembrane helix</keyword>
<keyword evidence="5" id="KW-0812">Transmembrane</keyword>
<dbReference type="GeneID" id="8680453"/>
<evidence type="ECO:0000256" key="2">
    <source>
        <dbReference type="ARBA" id="ARBA00022729"/>
    </source>
</evidence>
<dbReference type="InterPro" id="IPR038081">
    <property type="entry name" value="CalX-like_sf"/>
</dbReference>
<evidence type="ECO:0000256" key="5">
    <source>
        <dbReference type="SAM" id="Phobius"/>
    </source>
</evidence>
<accession>D1YVC5</accession>
<dbReference type="KEGG" id="mpd:MCP_0325"/>
<dbReference type="SUPFAM" id="SSF49373">
    <property type="entry name" value="Invasin/intimin cell-adhesion fragments"/>
    <property type="match status" value="3"/>
</dbReference>
<gene>
    <name evidence="7" type="ordered locus">MCP_0325</name>
</gene>
<dbReference type="Pfam" id="PF03160">
    <property type="entry name" value="Calx-beta"/>
    <property type="match status" value="5"/>
</dbReference>
<feature type="domain" description="Big-1" evidence="6">
    <location>
        <begin position="753"/>
        <end position="840"/>
    </location>
</feature>
<dbReference type="GO" id="GO:0010855">
    <property type="term" value="F:adenylate cyclase inhibitor activity"/>
    <property type="evidence" value="ECO:0007669"/>
    <property type="project" value="TreeGrafter"/>
</dbReference>
<dbReference type="STRING" id="304371.MCP_0325"/>
<reference evidence="7 8" key="1">
    <citation type="journal article" date="2007" name="Appl. Environ. Microbiol.">
        <title>Isolation of key methanogens for global methane emission from rice paddy fields: a novel isolate affiliated with the clone cluster rice cluster I.</title>
        <authorList>
            <person name="Sakai S."/>
            <person name="Imachi H."/>
            <person name="Sekiguchi Y."/>
            <person name="Ohashi A."/>
            <person name="Harada H."/>
            <person name="Kamagata Y."/>
        </authorList>
    </citation>
    <scope>NUCLEOTIDE SEQUENCE [LARGE SCALE GENOMIC DNA]</scope>
    <source>
        <strain evidence="8">DSM 17711 / JCM 13418 / NBRC 101707 / SANAE</strain>
    </source>
</reference>
<keyword evidence="8" id="KW-1185">Reference proteome</keyword>
<reference evidence="8" key="3">
    <citation type="journal article" date="2011" name="PLoS ONE">
        <title>Genome sequence of a mesophilic hydrogenotrophic methanogen Methanocella paludicola, the first cultivated representative of the order Methanocellales.</title>
        <authorList>
            <person name="Sakai S."/>
            <person name="Takaki Y."/>
            <person name="Shimamura S."/>
            <person name="Sekine M."/>
            <person name="Tajima T."/>
            <person name="Kosugi H."/>
            <person name="Ichikawa N."/>
            <person name="Tasumi E."/>
            <person name="Hiraki A.T."/>
            <person name="Shimizu A."/>
            <person name="Kato Y."/>
            <person name="Nishiko R."/>
            <person name="Mori K."/>
            <person name="Fujita N."/>
            <person name="Imachi H."/>
            <person name="Takai K."/>
        </authorList>
    </citation>
    <scope>NUCLEOTIDE SEQUENCE [LARGE SCALE GENOMIC DNA]</scope>
    <source>
        <strain evidence="8">DSM 17711 / JCM 13418 / NBRC 101707 / SANAE</strain>
    </source>
</reference>
<name>D1YVC5_METPS</name>
<evidence type="ECO:0000256" key="1">
    <source>
        <dbReference type="ARBA" id="ARBA00010116"/>
    </source>
</evidence>
<dbReference type="eggNOG" id="arCOG01917">
    <property type="taxonomic scope" value="Archaea"/>
</dbReference>
<dbReference type="InterPro" id="IPR003644">
    <property type="entry name" value="Calx_beta"/>
</dbReference>
<organism evidence="7 8">
    <name type="scientific">Methanocella paludicola (strain DSM 17711 / JCM 13418 / NBRC 101707 / SANAE)</name>
    <dbReference type="NCBI Taxonomy" id="304371"/>
    <lineage>
        <taxon>Archaea</taxon>
        <taxon>Methanobacteriati</taxon>
        <taxon>Methanobacteriota</taxon>
        <taxon>Stenosarchaea group</taxon>
        <taxon>Methanomicrobia</taxon>
        <taxon>Methanocellales</taxon>
        <taxon>Methanocellaceae</taxon>
        <taxon>Methanocella</taxon>
    </lineage>
</organism>
<dbReference type="SMART" id="SM00634">
    <property type="entry name" value="BID_1"/>
    <property type="match status" value="3"/>
</dbReference>
<protein>
    <recommendedName>
        <fullName evidence="6">Big-1 domain-containing protein</fullName>
    </recommendedName>
</protein>
<evidence type="ECO:0000259" key="6">
    <source>
        <dbReference type="SMART" id="SM00634"/>
    </source>
</evidence>
<dbReference type="PANTHER" id="PTHR46682">
    <property type="entry name" value="ADHESION G-PROTEIN COUPLED RECEPTOR V1"/>
    <property type="match status" value="1"/>
</dbReference>
<dbReference type="EMBL" id="AP011532">
    <property type="protein sequence ID" value="BAI60397.1"/>
    <property type="molecule type" value="Genomic_DNA"/>
</dbReference>
<sequence>MRQIRLALFVLALALLPALISAEASGSALVYFNQTSESVGEGSTVGLTIIYDNPDAWIIGGLPVTIKMRATGGNATYGTNYTATLNGVPFNSDGSATYVFTPVYTYWHEIPVVFHASNSIANDVSQEFTLEVSGALYTYPGWPDRNTLHIDKLPTTQFQAVQESVNEGSSINVAVVRSGATYMPSSVDYTCMSNATRGGTFTVSPQPQTVNFAAGETVKYITVSTSVDGYFENDYNVTLQLSNPVGCRLVNTVKNNLTVTSSGSTPVVEFKETSESVDEGGSVNLTVTREGDISNTASKVELSMDILPGTGYYAVTGNNATQLNNNNYQITFQKGEKEKTITINADSNLAYDDTRVIKFTLEAVNGGKALIGTKGSNDLTINDRTALPEIEFVLSGEAVDEGNAIDITLCRTGATNIRSSVEFSYTVEGHSRDNFSVSPTNMVLFQPGQKTANITVTTRDDVICGNDYRLDFTLTNPVNATIGNSMNALAVSDTTPYPVVSFTAGIASVNEGNTVSLYLTRSGAKNVESRVVFQYDNTLSRNMYVSRFQADPALDSTSKCIITFAPNETGKTVNISVIEDNRTHDAQYAYFRLQPQDNVSIGSLDHVEVEVIDLSERVPEPYDVYFTESGFDANSGGLCEIIIERSAYDRESSIIFYRASGSAASPDDYSTTAGLPYTVHFAVKERFQKITVLVNSSAQGEKSVVFGLQKVSDDAVPGNPQTYTLSIHGLTPTPTPTPEPTPTPTPAPDVEQLYVNANLDTEQIVAGYEGKITITVTDGTRPVSGAKVSIDRTGGQIIMLNSTTDGNGVCYATFKSDNPGQHSLTITATATGYDPGTAMLAASVVNAIPGALTVNAMVKQQPVVIGSEAEVTVSVMDGGIPVPGASIKIETTSGSVTPSSGTTDSDGNMFAMFHSGDPGSYILTVTATASGHPASRVSYAVQVVGADERHLYAAMSVDPKSVSPNSKAEVTVTVTDGVMPVSNAQVSLVATGGTITPESGVTDSDGKFVAQYTAGSEGTYTLGVTAYSEGIGQASYSTFIKVKQGMFDMQILIYFIIAVIIIAIVLIILVTLIEKWREYDLRVVPKVGAIPADGMSRLPVRIEVFNGFGRPKKARSDTYVELESTAGRIESVTIPSGRNFADAVLTSSKEFGPVTIKAKIGDKANASVPVEFKLEGGSLAVTITPGMIIADSKSSASVNVRIRNSKGNYVVPLSDKVIELNTTLGDIVGSIVNMPARANSANATIVSNKEGGIAMVTATMGTLKGTGRVEFRSMSRQLCANCGQPIPGSLPVCPSCGAPAVSADDKKATASMN</sequence>
<keyword evidence="4" id="KW-0106">Calcium</keyword>
<dbReference type="InterPro" id="IPR003344">
    <property type="entry name" value="Big_1_dom"/>
</dbReference>
<dbReference type="InterPro" id="IPR013783">
    <property type="entry name" value="Ig-like_fold"/>
</dbReference>
<keyword evidence="5" id="KW-0472">Membrane</keyword>
<keyword evidence="3" id="KW-0677">Repeat</keyword>
<dbReference type="GO" id="GO:0004930">
    <property type="term" value="F:G protein-coupled receptor activity"/>
    <property type="evidence" value="ECO:0007669"/>
    <property type="project" value="InterPro"/>
</dbReference>
<dbReference type="GO" id="GO:0071277">
    <property type="term" value="P:cellular response to calcium ion"/>
    <property type="evidence" value="ECO:0007669"/>
    <property type="project" value="TreeGrafter"/>
</dbReference>
<dbReference type="InParanoid" id="D1YVC5"/>
<feature type="transmembrane region" description="Helical" evidence="5">
    <location>
        <begin position="1051"/>
        <end position="1073"/>
    </location>
</feature>
<reference evidence="7 8" key="2">
    <citation type="journal article" date="2008" name="Int. J. Syst. Evol. Microbiol.">
        <title>Methanocella paludicola gen. nov., sp. nov., a methane-producing archaeon, the first isolate of the lineage 'Rice Cluster I', and proposal of the new archaeal order Methanocellales ord. nov.</title>
        <authorList>
            <person name="Sakai S."/>
            <person name="Imachi H."/>
            <person name="Hanada S."/>
            <person name="Ohashi A."/>
            <person name="Harada H."/>
            <person name="Kamagata Y."/>
        </authorList>
    </citation>
    <scope>NUCLEOTIDE SEQUENCE [LARGE SCALE GENOMIC DNA]</scope>
    <source>
        <strain evidence="8">DSM 17711 / JCM 13418 / NBRC 101707 / SANAE</strain>
    </source>
</reference>
<dbReference type="PATRIC" id="fig|304371.9.peg.331"/>